<comment type="caution">
    <text evidence="1">The sequence shown here is derived from an EMBL/GenBank/DDBJ whole genome shotgun (WGS) entry which is preliminary data.</text>
</comment>
<sequence>MATATEDPPSDVAQRSQAALLREVGRVSYQHFMGQMVSIMDSVSQQQSADSFYSQRGLAVSSLEVLGYEALDANVADALQSTIVESVKQINRLQQAKSAIDVNTSQLNGEIRLATLETDLIKHRATNNLLLAVSEGVTEGTRLVEEARTFLDGLGDSVNASASRVDMYRKYHEELAVNNMTRLFSDGPSKLYLHANDTGIILAKAIPRVRSEL</sequence>
<reference evidence="1" key="1">
    <citation type="submission" date="2023-08" db="EMBL/GenBank/DDBJ databases">
        <authorList>
            <person name="Chen Y."/>
            <person name="Shah S."/>
            <person name="Dougan E. K."/>
            <person name="Thang M."/>
            <person name="Chan C."/>
        </authorList>
    </citation>
    <scope>NUCLEOTIDE SEQUENCE</scope>
</reference>
<dbReference type="EMBL" id="CAUJNA010002225">
    <property type="protein sequence ID" value="CAJ1391874.1"/>
    <property type="molecule type" value="Genomic_DNA"/>
</dbReference>
<dbReference type="AlphaFoldDB" id="A0AA36IQ89"/>
<gene>
    <name evidence="1" type="ORF">EVOR1521_LOCUS17126</name>
</gene>
<organism evidence="1 2">
    <name type="scientific">Effrenium voratum</name>
    <dbReference type="NCBI Taxonomy" id="2562239"/>
    <lineage>
        <taxon>Eukaryota</taxon>
        <taxon>Sar</taxon>
        <taxon>Alveolata</taxon>
        <taxon>Dinophyceae</taxon>
        <taxon>Suessiales</taxon>
        <taxon>Symbiodiniaceae</taxon>
        <taxon>Effrenium</taxon>
    </lineage>
</organism>
<proteinExistence type="predicted"/>
<keyword evidence="2" id="KW-1185">Reference proteome</keyword>
<dbReference type="Proteomes" id="UP001178507">
    <property type="component" value="Unassembled WGS sequence"/>
</dbReference>
<accession>A0AA36IQ89</accession>
<protein>
    <submittedName>
        <fullName evidence="1">Uncharacterized protein</fullName>
    </submittedName>
</protein>
<evidence type="ECO:0000313" key="2">
    <source>
        <dbReference type="Proteomes" id="UP001178507"/>
    </source>
</evidence>
<evidence type="ECO:0000313" key="1">
    <source>
        <dbReference type="EMBL" id="CAJ1391874.1"/>
    </source>
</evidence>
<name>A0AA36IQ89_9DINO</name>